<evidence type="ECO:0000256" key="1">
    <source>
        <dbReference type="SAM" id="MobiDB-lite"/>
    </source>
</evidence>
<proteinExistence type="predicted"/>
<accession>A0ABQ8G9M2</accession>
<gene>
    <name evidence="2" type="ORF">B0J12DRAFT_99176</name>
</gene>
<sequence>MSEFQMRLLGKSTETGVSMAQVKLCVCLAGKPLGSLVQTPGTTFGQGLWTKPPPRRVPGSPYKPNKIFSTPLTHRYSGLRTFGSYTMKLTTPLLGLIASTAAAAPIKADAPLKETGPKASKWLTPSANLAIGLVLAEQMIQLPPPKPVEDSILPPKLLATHNNLGSLHTHPPPISDNAPTLKEMLASGSSPGAWNLSSPASSPTAGLGKRSSVLDAGAHPSTDETTLPPGTYLFADLPAELQAQLLAGTPRDLAAYIEQHNNTEIVWDSAIHFGGLILRHQPLPLSAQEEKEKEKGRALSRRDGSSTVGRYYSYDQLHGSMKRVVDAALPADRRMELRAHKDIMVFWNGVPEWEGAMLTPAKRSIEEKALEKDSELELEEQKGAHLAKRFYLWAKYKFQPPEKHDKRAAEMDDGEPVSFRHAEDKEEIMRLKEEQRKEWAKDRFVDKADGGF</sequence>
<dbReference type="EMBL" id="JAGTJR010000014">
    <property type="protein sequence ID" value="KAH7049245.1"/>
    <property type="molecule type" value="Genomic_DNA"/>
</dbReference>
<organism evidence="2 3">
    <name type="scientific">Macrophomina phaseolina</name>
    <dbReference type="NCBI Taxonomy" id="35725"/>
    <lineage>
        <taxon>Eukaryota</taxon>
        <taxon>Fungi</taxon>
        <taxon>Dikarya</taxon>
        <taxon>Ascomycota</taxon>
        <taxon>Pezizomycotina</taxon>
        <taxon>Dothideomycetes</taxon>
        <taxon>Dothideomycetes incertae sedis</taxon>
        <taxon>Botryosphaeriales</taxon>
        <taxon>Botryosphaeriaceae</taxon>
        <taxon>Macrophomina</taxon>
    </lineage>
</organism>
<evidence type="ECO:0000313" key="3">
    <source>
        <dbReference type="Proteomes" id="UP000774617"/>
    </source>
</evidence>
<name>A0ABQ8G9M2_9PEZI</name>
<comment type="caution">
    <text evidence="2">The sequence shown here is derived from an EMBL/GenBank/DDBJ whole genome shotgun (WGS) entry which is preliminary data.</text>
</comment>
<evidence type="ECO:0000313" key="2">
    <source>
        <dbReference type="EMBL" id="KAH7049245.1"/>
    </source>
</evidence>
<keyword evidence="3" id="KW-1185">Reference proteome</keyword>
<feature type="compositionally biased region" description="Polar residues" evidence="1">
    <location>
        <begin position="187"/>
        <end position="204"/>
    </location>
</feature>
<dbReference type="Proteomes" id="UP000774617">
    <property type="component" value="Unassembled WGS sequence"/>
</dbReference>
<feature type="region of interest" description="Disordered" evidence="1">
    <location>
        <begin position="184"/>
        <end position="227"/>
    </location>
</feature>
<reference evidence="2 3" key="1">
    <citation type="journal article" date="2021" name="Nat. Commun.">
        <title>Genetic determinants of endophytism in the Arabidopsis root mycobiome.</title>
        <authorList>
            <person name="Mesny F."/>
            <person name="Miyauchi S."/>
            <person name="Thiergart T."/>
            <person name="Pickel B."/>
            <person name="Atanasova L."/>
            <person name="Karlsson M."/>
            <person name="Huettel B."/>
            <person name="Barry K.W."/>
            <person name="Haridas S."/>
            <person name="Chen C."/>
            <person name="Bauer D."/>
            <person name="Andreopoulos W."/>
            <person name="Pangilinan J."/>
            <person name="LaButti K."/>
            <person name="Riley R."/>
            <person name="Lipzen A."/>
            <person name="Clum A."/>
            <person name="Drula E."/>
            <person name="Henrissat B."/>
            <person name="Kohler A."/>
            <person name="Grigoriev I.V."/>
            <person name="Martin F.M."/>
            <person name="Hacquard S."/>
        </authorList>
    </citation>
    <scope>NUCLEOTIDE SEQUENCE [LARGE SCALE GENOMIC DNA]</scope>
    <source>
        <strain evidence="2 3">MPI-SDFR-AT-0080</strain>
    </source>
</reference>
<feature type="region of interest" description="Disordered" evidence="1">
    <location>
        <begin position="45"/>
        <end position="64"/>
    </location>
</feature>
<protein>
    <submittedName>
        <fullName evidence="2">Uncharacterized protein</fullName>
    </submittedName>
</protein>